<evidence type="ECO:0008006" key="3">
    <source>
        <dbReference type="Google" id="ProtNLM"/>
    </source>
</evidence>
<dbReference type="Gene3D" id="1.20.910.10">
    <property type="entry name" value="Heme oxygenase-like"/>
    <property type="match status" value="1"/>
</dbReference>
<evidence type="ECO:0000313" key="2">
    <source>
        <dbReference type="Proteomes" id="UP000530060"/>
    </source>
</evidence>
<gene>
    <name evidence="1" type="ORF">FLAT13_01944</name>
</gene>
<dbReference type="AlphaFoldDB" id="A0A6V6YWR0"/>
<dbReference type="Pfam" id="PF14518">
    <property type="entry name" value="Haem_oxygenas_2"/>
    <property type="match status" value="1"/>
</dbReference>
<sequence length="248" mass="29182">MSVQKIEENVSVSRFIELKQKRDSEWANLLENSNWANFILNGDFDARFYGIYLIETYHYVMHNPKHQALVGAHMKEKIFKYIKFCFEHAEEETGHEMMAMHDLLSLGLEKESFLVPSPHPNTEVFIGYLYWISTNGNPLQRLGYSFWAEDSYQYIGQLMEKVKTTLNLQKSQMTFLISHATIDEKHAEEIDEMISEFCKTDDDWYVVEKVLKTSLRLQSEMLDSVLDEYLNLKKGGKSRYHLLNDLIK</sequence>
<accession>A0A6V6YWR0</accession>
<reference evidence="1 2" key="1">
    <citation type="submission" date="2020-06" db="EMBL/GenBank/DDBJ databases">
        <authorList>
            <person name="Criscuolo A."/>
        </authorList>
    </citation>
    <scope>NUCLEOTIDE SEQUENCE [LARGE SCALE GENOMIC DNA]</scope>
    <source>
        <strain evidence="2">CIP 111411</strain>
    </source>
</reference>
<organism evidence="1 2">
    <name type="scientific">Flavobacterium salmonis</name>
    <dbReference type="NCBI Taxonomy" id="2654844"/>
    <lineage>
        <taxon>Bacteria</taxon>
        <taxon>Pseudomonadati</taxon>
        <taxon>Bacteroidota</taxon>
        <taxon>Flavobacteriia</taxon>
        <taxon>Flavobacteriales</taxon>
        <taxon>Flavobacteriaceae</taxon>
        <taxon>Flavobacterium</taxon>
    </lineage>
</organism>
<proteinExistence type="predicted"/>
<evidence type="ECO:0000313" key="1">
    <source>
        <dbReference type="EMBL" id="CAD0003920.1"/>
    </source>
</evidence>
<keyword evidence="2" id="KW-1185">Reference proteome</keyword>
<comment type="caution">
    <text evidence="1">The sequence shown here is derived from an EMBL/GenBank/DDBJ whole genome shotgun (WGS) entry which is preliminary data.</text>
</comment>
<dbReference type="Proteomes" id="UP000530060">
    <property type="component" value="Unassembled WGS sequence"/>
</dbReference>
<protein>
    <recommendedName>
        <fullName evidence="3">Iron-containing redox enzyme</fullName>
    </recommendedName>
</protein>
<dbReference type="EMBL" id="CAIJDP010000066">
    <property type="protein sequence ID" value="CAD0003920.1"/>
    <property type="molecule type" value="Genomic_DNA"/>
</dbReference>
<dbReference type="InterPro" id="IPR016084">
    <property type="entry name" value="Haem_Oase-like_multi-hlx"/>
</dbReference>
<dbReference type="SUPFAM" id="SSF48613">
    <property type="entry name" value="Heme oxygenase-like"/>
    <property type="match status" value="1"/>
</dbReference>
<name>A0A6V6YWR0_9FLAO</name>
<dbReference type="RefSeq" id="WP_180908751.1">
    <property type="nucleotide sequence ID" value="NZ_CAIJDP010000066.1"/>
</dbReference>